<keyword evidence="9" id="KW-0407">Ion channel</keyword>
<evidence type="ECO:0000256" key="7">
    <source>
        <dbReference type="ARBA" id="ARBA00023170"/>
    </source>
</evidence>
<dbReference type="SMART" id="SM00079">
    <property type="entry name" value="PBPe"/>
    <property type="match status" value="1"/>
</dbReference>
<evidence type="ECO:0000256" key="1">
    <source>
        <dbReference type="ARBA" id="ARBA00004141"/>
    </source>
</evidence>
<evidence type="ECO:0000256" key="10">
    <source>
        <dbReference type="SAM" id="Phobius"/>
    </source>
</evidence>
<keyword evidence="6 10" id="KW-0472">Membrane</keyword>
<dbReference type="Gene3D" id="3.40.190.10">
    <property type="entry name" value="Periplasmic binding protein-like II"/>
    <property type="match status" value="3"/>
</dbReference>
<dbReference type="PANTHER" id="PTHR18966">
    <property type="entry name" value="IONOTROPIC GLUTAMATE RECEPTOR"/>
    <property type="match status" value="1"/>
</dbReference>
<dbReference type="InterPro" id="IPR015683">
    <property type="entry name" value="Ionotropic_Glu_rcpt"/>
</dbReference>
<keyword evidence="8" id="KW-0325">Glycoprotein</keyword>
<keyword evidence="7" id="KW-0675">Receptor</keyword>
<dbReference type="CDD" id="cd00997">
    <property type="entry name" value="PBP2_GluR0"/>
    <property type="match status" value="1"/>
</dbReference>
<evidence type="ECO:0000313" key="13">
    <source>
        <dbReference type="EMBL" id="THD76632.1"/>
    </source>
</evidence>
<sequence>MQRIILALVTVLALWPAKSMSRELVVGTVTRPPFSMSLAGTDLGFSIDLWDALATSMGHTYRIERFEKFGDMLKAAETGQVDLSIANISITAAREEVMDFSQPIFGSGLQIMTPVDSNSSALWDTLFKKELILSVLAAFAALLGIGMLMWWLERRHQDYFAVPAKQAMFPAFWWALNLIVNGGFEERVPRTALGRLMGVAMVIVSLFFVSVFVAYVTSAMTVEAITSSVNSVNDLYGKRVGTVAGSTAANYMDNRDLDYVKYAGLDQVLTAFESDELDAIIFDAPILAYYVKTRSQGKAQMTGSVFLRENYGIAFPTGSQLTEEVNRALLSLRENGKYEEIRESWFGVEQQ</sequence>
<dbReference type="EMBL" id="SSMD01000001">
    <property type="protein sequence ID" value="THD76632.1"/>
    <property type="molecule type" value="Genomic_DNA"/>
</dbReference>
<evidence type="ECO:0000256" key="6">
    <source>
        <dbReference type="ARBA" id="ARBA00023136"/>
    </source>
</evidence>
<evidence type="ECO:0000256" key="4">
    <source>
        <dbReference type="ARBA" id="ARBA00022989"/>
    </source>
</evidence>
<keyword evidence="2" id="KW-0813">Transport</keyword>
<dbReference type="GO" id="GO:0016020">
    <property type="term" value="C:membrane"/>
    <property type="evidence" value="ECO:0007669"/>
    <property type="project" value="UniProtKB-SubCell"/>
</dbReference>
<dbReference type="SUPFAM" id="SSF53850">
    <property type="entry name" value="Periplasmic binding protein-like II"/>
    <property type="match status" value="1"/>
</dbReference>
<gene>
    <name evidence="13" type="ORF">E7681_01985</name>
</gene>
<keyword evidence="14" id="KW-1185">Reference proteome</keyword>
<accession>A0A4S3MDE0</accession>
<reference evidence="13 14" key="1">
    <citation type="submission" date="2019-04" db="EMBL/GenBank/DDBJ databases">
        <title>Draft genome sequence of Youngimonas vesicularis.</title>
        <authorList>
            <person name="Hameed A."/>
        </authorList>
    </citation>
    <scope>NUCLEOTIDE SEQUENCE [LARGE SCALE GENOMIC DNA]</scope>
    <source>
        <strain evidence="13 14">CC-AMW-E</strain>
    </source>
</reference>
<evidence type="ECO:0000256" key="5">
    <source>
        <dbReference type="ARBA" id="ARBA00023065"/>
    </source>
</evidence>
<dbReference type="AlphaFoldDB" id="A0A4S3MDE0"/>
<evidence type="ECO:0000259" key="11">
    <source>
        <dbReference type="SMART" id="SM00062"/>
    </source>
</evidence>
<evidence type="ECO:0000256" key="2">
    <source>
        <dbReference type="ARBA" id="ARBA00022448"/>
    </source>
</evidence>
<evidence type="ECO:0000256" key="3">
    <source>
        <dbReference type="ARBA" id="ARBA00022692"/>
    </source>
</evidence>
<evidence type="ECO:0000256" key="9">
    <source>
        <dbReference type="ARBA" id="ARBA00023303"/>
    </source>
</evidence>
<feature type="transmembrane region" description="Helical" evidence="10">
    <location>
        <begin position="131"/>
        <end position="152"/>
    </location>
</feature>
<organism evidence="13 14">
    <name type="scientific">Thalassobius vesicularis</name>
    <dbReference type="NCBI Taxonomy" id="1294297"/>
    <lineage>
        <taxon>Bacteria</taxon>
        <taxon>Pseudomonadati</taxon>
        <taxon>Pseudomonadota</taxon>
        <taxon>Alphaproteobacteria</taxon>
        <taxon>Rhodobacterales</taxon>
        <taxon>Roseobacteraceae</taxon>
        <taxon>Thalassovita</taxon>
    </lineage>
</organism>
<dbReference type="OrthoDB" id="9768183at2"/>
<keyword evidence="5" id="KW-0406">Ion transport</keyword>
<feature type="transmembrane region" description="Helical" evidence="10">
    <location>
        <begin position="196"/>
        <end position="216"/>
    </location>
</feature>
<comment type="caution">
    <text evidence="13">The sequence shown here is derived from an EMBL/GenBank/DDBJ whole genome shotgun (WGS) entry which is preliminary data.</text>
</comment>
<evidence type="ECO:0000256" key="8">
    <source>
        <dbReference type="ARBA" id="ARBA00023180"/>
    </source>
</evidence>
<dbReference type="Gene3D" id="1.10.287.70">
    <property type="match status" value="1"/>
</dbReference>
<name>A0A4S3MDE0_9RHOB</name>
<dbReference type="Pfam" id="PF00497">
    <property type="entry name" value="SBP_bac_3"/>
    <property type="match status" value="1"/>
</dbReference>
<dbReference type="GO" id="GO:0015276">
    <property type="term" value="F:ligand-gated monoatomic ion channel activity"/>
    <property type="evidence" value="ECO:0007669"/>
    <property type="project" value="InterPro"/>
</dbReference>
<dbReference type="Pfam" id="PF00060">
    <property type="entry name" value="Lig_chan"/>
    <property type="match status" value="1"/>
</dbReference>
<feature type="domain" description="Ionotropic glutamate receptor C-terminal" evidence="12">
    <location>
        <begin position="23"/>
        <end position="348"/>
    </location>
</feature>
<dbReference type="InterPro" id="IPR001638">
    <property type="entry name" value="Solute-binding_3/MltF_N"/>
</dbReference>
<comment type="subcellular location">
    <subcellularLocation>
        <location evidence="1">Membrane</location>
        <topology evidence="1">Multi-pass membrane protein</topology>
    </subcellularLocation>
</comment>
<proteinExistence type="predicted"/>
<evidence type="ECO:0000313" key="14">
    <source>
        <dbReference type="Proteomes" id="UP000306113"/>
    </source>
</evidence>
<keyword evidence="3 10" id="KW-0812">Transmembrane</keyword>
<dbReference type="SUPFAM" id="SSF81324">
    <property type="entry name" value="Voltage-gated potassium channels"/>
    <property type="match status" value="1"/>
</dbReference>
<dbReference type="RefSeq" id="WP_136337576.1">
    <property type="nucleotide sequence ID" value="NZ_SSMD01000001.1"/>
</dbReference>
<evidence type="ECO:0000259" key="12">
    <source>
        <dbReference type="SMART" id="SM00079"/>
    </source>
</evidence>
<feature type="domain" description="Solute-binding protein family 3/N-terminal" evidence="11">
    <location>
        <begin position="23"/>
        <end position="349"/>
    </location>
</feature>
<dbReference type="SMART" id="SM00062">
    <property type="entry name" value="PBPb"/>
    <property type="match status" value="1"/>
</dbReference>
<dbReference type="InterPro" id="IPR001320">
    <property type="entry name" value="Iontro_rcpt_C"/>
</dbReference>
<dbReference type="Proteomes" id="UP000306113">
    <property type="component" value="Unassembled WGS sequence"/>
</dbReference>
<keyword evidence="4 10" id="KW-1133">Transmembrane helix</keyword>
<protein>
    <submittedName>
        <fullName evidence="13">Transporter substrate-binding domain-containing protein</fullName>
    </submittedName>
</protein>